<feature type="domain" description="Glycosyltransferase 2-like" evidence="1">
    <location>
        <begin position="3"/>
        <end position="129"/>
    </location>
</feature>
<dbReference type="SUPFAM" id="SSF53448">
    <property type="entry name" value="Nucleotide-diphospho-sugar transferases"/>
    <property type="match status" value="1"/>
</dbReference>
<dbReference type="Proteomes" id="UP000177821">
    <property type="component" value="Unassembled WGS sequence"/>
</dbReference>
<gene>
    <name evidence="2" type="ORF">A3J50_03375</name>
</gene>
<accession>A0A1G1WQU3</accession>
<evidence type="ECO:0000313" key="3">
    <source>
        <dbReference type="Proteomes" id="UP000177821"/>
    </source>
</evidence>
<organism evidence="2 3">
    <name type="scientific">Candidatus Woykebacteria bacterium RIFCSPHIGHO2_02_FULL_43_16b</name>
    <dbReference type="NCBI Taxonomy" id="1802601"/>
    <lineage>
        <taxon>Bacteria</taxon>
        <taxon>Candidatus Woykeibacteriota</taxon>
    </lineage>
</organism>
<evidence type="ECO:0000313" key="2">
    <source>
        <dbReference type="EMBL" id="OGY30098.1"/>
    </source>
</evidence>
<dbReference type="Gene3D" id="3.90.550.10">
    <property type="entry name" value="Spore Coat Polysaccharide Biosynthesis Protein SpsA, Chain A"/>
    <property type="match status" value="1"/>
</dbReference>
<dbReference type="InterPro" id="IPR029044">
    <property type="entry name" value="Nucleotide-diphossugar_trans"/>
</dbReference>
<name>A0A1G1WQU3_9BACT</name>
<protein>
    <recommendedName>
        <fullName evidence="1">Glycosyltransferase 2-like domain-containing protein</fullName>
    </recommendedName>
</protein>
<comment type="caution">
    <text evidence="2">The sequence shown here is derived from an EMBL/GenBank/DDBJ whole genome shotgun (WGS) entry which is preliminary data.</text>
</comment>
<sequence length="288" mass="32948">MISVIIPTYKRKDKLRQTLESVLNQSIKDYEVIVVEDGSNDGTKEMVTELRDTHKNLSYFYQTNKGPAAARNQGISKAKGEIIAFTDDDCVVPRDWLERLLAGFKKHPEVVGVGGKLEASEDELKKNVYARYEKYMSLKAYGTGEKEVIGGFDCPAGGTNNLAYKKKVLVEVGGFDETFPVAAGEDADIKKRITDKGYKILYLPLKVEHHQDYYFGGFLKQSYNRGIGSYHFQKKWSQPPTKLEIYKQMLLLAIKSKFNLLVKPQKFFVLLDFIFQWQEYRGMLKHVS</sequence>
<dbReference type="EMBL" id="MHCX01000008">
    <property type="protein sequence ID" value="OGY30098.1"/>
    <property type="molecule type" value="Genomic_DNA"/>
</dbReference>
<dbReference type="InterPro" id="IPR050834">
    <property type="entry name" value="Glycosyltransf_2"/>
</dbReference>
<dbReference type="Pfam" id="PF00535">
    <property type="entry name" value="Glycos_transf_2"/>
    <property type="match status" value="1"/>
</dbReference>
<dbReference type="PANTHER" id="PTHR43685">
    <property type="entry name" value="GLYCOSYLTRANSFERASE"/>
    <property type="match status" value="1"/>
</dbReference>
<reference evidence="2 3" key="1">
    <citation type="journal article" date="2016" name="Nat. Commun.">
        <title>Thousands of microbial genomes shed light on interconnected biogeochemical processes in an aquifer system.</title>
        <authorList>
            <person name="Anantharaman K."/>
            <person name="Brown C.T."/>
            <person name="Hug L.A."/>
            <person name="Sharon I."/>
            <person name="Castelle C.J."/>
            <person name="Probst A.J."/>
            <person name="Thomas B.C."/>
            <person name="Singh A."/>
            <person name="Wilkins M.J."/>
            <person name="Karaoz U."/>
            <person name="Brodie E.L."/>
            <person name="Williams K.H."/>
            <person name="Hubbard S.S."/>
            <person name="Banfield J.F."/>
        </authorList>
    </citation>
    <scope>NUCLEOTIDE SEQUENCE [LARGE SCALE GENOMIC DNA]</scope>
</reference>
<dbReference type="AlphaFoldDB" id="A0A1G1WQU3"/>
<dbReference type="InterPro" id="IPR001173">
    <property type="entry name" value="Glyco_trans_2-like"/>
</dbReference>
<evidence type="ECO:0000259" key="1">
    <source>
        <dbReference type="Pfam" id="PF00535"/>
    </source>
</evidence>
<dbReference type="PANTHER" id="PTHR43685:SF3">
    <property type="entry name" value="SLR2126 PROTEIN"/>
    <property type="match status" value="1"/>
</dbReference>
<proteinExistence type="predicted"/>